<dbReference type="Gene3D" id="1.10.510.10">
    <property type="entry name" value="Transferase(Phosphotransferase) domain 1"/>
    <property type="match status" value="1"/>
</dbReference>
<organism evidence="2 3">
    <name type="scientific">Orbilia brochopaga</name>
    <dbReference type="NCBI Taxonomy" id="3140254"/>
    <lineage>
        <taxon>Eukaryota</taxon>
        <taxon>Fungi</taxon>
        <taxon>Dikarya</taxon>
        <taxon>Ascomycota</taxon>
        <taxon>Pezizomycotina</taxon>
        <taxon>Orbiliomycetes</taxon>
        <taxon>Orbiliales</taxon>
        <taxon>Orbiliaceae</taxon>
        <taxon>Orbilia</taxon>
    </lineage>
</organism>
<feature type="region of interest" description="Disordered" evidence="1">
    <location>
        <begin position="132"/>
        <end position="153"/>
    </location>
</feature>
<sequence>MKLGDYIDMVAPPDIRPPAFTLPDNTLSRLPSNPGSRPKDMVPWDGFDDEIVNFLEPYIDKEYPELEDKFGFKAATLGRLAPVSESQVMDLARRVYEDPVCRILLYLFGIQAAFYDHRATINIGNPDRILVRLDPPQSPSSASAHTPTNEGGQKARLVVEFKTPWTLELPDDLAEVYNKCKKNPDHKITRTIQQIYGYMCWNDVRVGVLSTYTSTFFFQRDQKLQDGLRVSRKVKHSDTGLRSVVAGLAYVCHFAMMEEQALCGTHILSFDGPLSVIYAGTWNSRLKIPWNEMRIVVGERLSCGNAAVVTAQLRHREYDKKMNDRFKKLVVCKIYDLSSPESAMDAQTELDMYIRLKRLQGKYIPTLYAAGTYWGMLRILVLEKCGGPVPLPPPPSFWPQARQTIESLHSNGVVHGDVRMHNFTVNRTNPSDVAVRLIDFARSSPPDKHEFESLCRGDIDKFDDLRRRVEEGSNKGSGYDYGNGNDDENDGAYYGWD</sequence>
<feature type="compositionally biased region" description="Low complexity" evidence="1">
    <location>
        <begin position="474"/>
        <end position="484"/>
    </location>
</feature>
<dbReference type="InterPro" id="IPR052396">
    <property type="entry name" value="Meiotic_Drive_Suppr_Kinase"/>
</dbReference>
<evidence type="ECO:0000256" key="1">
    <source>
        <dbReference type="SAM" id="MobiDB-lite"/>
    </source>
</evidence>
<dbReference type="InterPro" id="IPR011009">
    <property type="entry name" value="Kinase-like_dom_sf"/>
</dbReference>
<feature type="compositionally biased region" description="Polar residues" evidence="1">
    <location>
        <begin position="139"/>
        <end position="151"/>
    </location>
</feature>
<keyword evidence="3" id="KW-1185">Reference proteome</keyword>
<dbReference type="SUPFAM" id="SSF56112">
    <property type="entry name" value="Protein kinase-like (PK-like)"/>
    <property type="match status" value="1"/>
</dbReference>
<dbReference type="PANTHER" id="PTHR37171:SF1">
    <property type="entry name" value="SERINE_THREONINE-PROTEIN KINASE YRZF-RELATED"/>
    <property type="match status" value="1"/>
</dbReference>
<dbReference type="PANTHER" id="PTHR37171">
    <property type="entry name" value="SERINE/THREONINE-PROTEIN KINASE YRZF-RELATED"/>
    <property type="match status" value="1"/>
</dbReference>
<name>A0AAV9UFH3_9PEZI</name>
<protein>
    <recommendedName>
        <fullName evidence="4">Non-specific serine/threonine protein kinase</fullName>
    </recommendedName>
</protein>
<dbReference type="Proteomes" id="UP001375240">
    <property type="component" value="Unassembled WGS sequence"/>
</dbReference>
<dbReference type="AlphaFoldDB" id="A0AAV9UFH3"/>
<evidence type="ECO:0000313" key="3">
    <source>
        <dbReference type="Proteomes" id="UP001375240"/>
    </source>
</evidence>
<reference evidence="2 3" key="1">
    <citation type="submission" date="2019-10" db="EMBL/GenBank/DDBJ databases">
        <authorList>
            <person name="Palmer J.M."/>
        </authorList>
    </citation>
    <scope>NUCLEOTIDE SEQUENCE [LARGE SCALE GENOMIC DNA]</scope>
    <source>
        <strain evidence="2 3">TWF696</strain>
    </source>
</reference>
<dbReference type="EMBL" id="JAVHNQ010000007">
    <property type="protein sequence ID" value="KAK6341188.1"/>
    <property type="molecule type" value="Genomic_DNA"/>
</dbReference>
<comment type="caution">
    <text evidence="2">The sequence shown here is derived from an EMBL/GenBank/DDBJ whole genome shotgun (WGS) entry which is preliminary data.</text>
</comment>
<accession>A0AAV9UFH3</accession>
<evidence type="ECO:0000313" key="2">
    <source>
        <dbReference type="EMBL" id="KAK6341188.1"/>
    </source>
</evidence>
<gene>
    <name evidence="2" type="ORF">TWF696_008275</name>
</gene>
<proteinExistence type="predicted"/>
<feature type="region of interest" description="Disordered" evidence="1">
    <location>
        <begin position="472"/>
        <end position="497"/>
    </location>
</feature>
<evidence type="ECO:0008006" key="4">
    <source>
        <dbReference type="Google" id="ProtNLM"/>
    </source>
</evidence>